<dbReference type="GO" id="GO:0003735">
    <property type="term" value="F:structural constituent of ribosome"/>
    <property type="evidence" value="ECO:0007669"/>
    <property type="project" value="InterPro"/>
</dbReference>
<dbReference type="InterPro" id="IPR000244">
    <property type="entry name" value="Ribosomal_bL9"/>
</dbReference>
<evidence type="ECO:0000256" key="2">
    <source>
        <dbReference type="ARBA" id="ARBA00022730"/>
    </source>
</evidence>
<dbReference type="Proteomes" id="UP000001845">
    <property type="component" value="Chromosome"/>
</dbReference>
<evidence type="ECO:0000256" key="4">
    <source>
        <dbReference type="ARBA" id="ARBA00022980"/>
    </source>
</evidence>
<evidence type="ECO:0000256" key="7">
    <source>
        <dbReference type="HAMAP-Rule" id="MF_00503"/>
    </source>
</evidence>
<dbReference type="eggNOG" id="COG0359">
    <property type="taxonomic scope" value="Bacteria"/>
</dbReference>
<reference evidence="10 11" key="3">
    <citation type="journal article" date="2011" name="J. Bacteriol.">
        <title>Genome sequences of Mycoplasma alligatoris A21JP2T and Mycoplasma crocodyli MP145T.</title>
        <authorList>
            <person name="Brown D.R."/>
            <person name="Farmerie W.G."/>
            <person name="May M."/>
            <person name="Benders G.A."/>
            <person name="Durkin A.S."/>
            <person name="Hlavinka K."/>
            <person name="Hostetler J."/>
            <person name="Jackson J."/>
            <person name="Johnson J."/>
            <person name="Miller R.H."/>
            <person name="Paralanov V."/>
            <person name="Radune D."/>
            <person name="Szczypinski B."/>
            <person name="Glass J.I."/>
        </authorList>
    </citation>
    <scope>NUCLEOTIDE SEQUENCE [LARGE SCALE GENOMIC DNA]</scope>
    <source>
        <strain evidence="11">ATCC 51981 / MP145</strain>
    </source>
</reference>
<comment type="function">
    <text evidence="7">Binds to the 23S rRNA.</text>
</comment>
<evidence type="ECO:0000256" key="6">
    <source>
        <dbReference type="ARBA" id="ARBA00035292"/>
    </source>
</evidence>
<keyword evidence="4 7" id="KW-0689">Ribosomal protein</keyword>
<reference key="2">
    <citation type="submission" date="2010-03" db="EMBL/GenBank/DDBJ databases">
        <authorList>
            <person name="Ma Z."/>
            <person name="Wang X."/>
            <person name="Liu H."/>
        </authorList>
    </citation>
    <scope>NUCLEOTIDE SEQUENCE</scope>
    <source>
        <strain>MP145</strain>
    </source>
</reference>
<comment type="similarity">
    <text evidence="1 7">Belongs to the bacterial ribosomal protein bL9 family.</text>
</comment>
<name>D5E5M5_MYCCM</name>
<dbReference type="HOGENOM" id="CLU_078938_3_1_14"/>
<organism evidence="10 11">
    <name type="scientific">Mycoplasma crocodyli (strain ATCC 51981 / MP145)</name>
    <dbReference type="NCBI Taxonomy" id="512564"/>
    <lineage>
        <taxon>Bacteria</taxon>
        <taxon>Bacillati</taxon>
        <taxon>Mycoplasmatota</taxon>
        <taxon>Mollicutes</taxon>
        <taxon>Mycoplasmataceae</taxon>
        <taxon>Mycoplasma</taxon>
    </lineage>
</organism>
<dbReference type="GO" id="GO:0006412">
    <property type="term" value="P:translation"/>
    <property type="evidence" value="ECO:0007669"/>
    <property type="project" value="UniProtKB-UniRule"/>
</dbReference>
<feature type="domain" description="Large ribosomal subunit protein bL9 C-terminal" evidence="9">
    <location>
        <begin position="63"/>
        <end position="146"/>
    </location>
</feature>
<feature type="domain" description="Ribosomal protein L9" evidence="8">
    <location>
        <begin position="1"/>
        <end position="45"/>
    </location>
</feature>
<keyword evidence="2 7" id="KW-0699">rRNA-binding</keyword>
<dbReference type="GO" id="GO:1990904">
    <property type="term" value="C:ribonucleoprotein complex"/>
    <property type="evidence" value="ECO:0007669"/>
    <property type="project" value="UniProtKB-KW"/>
</dbReference>
<dbReference type="EMBL" id="CP001991">
    <property type="protein sequence ID" value="ADE19355.1"/>
    <property type="molecule type" value="Genomic_DNA"/>
</dbReference>
<dbReference type="InterPro" id="IPR036935">
    <property type="entry name" value="Ribosomal_bL9_N_sf"/>
</dbReference>
<proteinExistence type="inferred from homology"/>
<evidence type="ECO:0000256" key="1">
    <source>
        <dbReference type="ARBA" id="ARBA00010605"/>
    </source>
</evidence>
<evidence type="ECO:0000313" key="11">
    <source>
        <dbReference type="Proteomes" id="UP000001845"/>
    </source>
</evidence>
<dbReference type="GO" id="GO:0019843">
    <property type="term" value="F:rRNA binding"/>
    <property type="evidence" value="ECO:0007669"/>
    <property type="project" value="UniProtKB-UniRule"/>
</dbReference>
<keyword evidence="5 7" id="KW-0687">Ribonucleoprotein</keyword>
<dbReference type="STRING" id="512564.MCRO_0439"/>
<dbReference type="Pfam" id="PF03948">
    <property type="entry name" value="Ribosomal_L9_C"/>
    <property type="match status" value="1"/>
</dbReference>
<dbReference type="PANTHER" id="PTHR21368">
    <property type="entry name" value="50S RIBOSOMAL PROTEIN L9"/>
    <property type="match status" value="1"/>
</dbReference>
<accession>D5E5M5</accession>
<dbReference type="InterPro" id="IPR020070">
    <property type="entry name" value="Ribosomal_bL9_N"/>
</dbReference>
<dbReference type="OrthoDB" id="9788336at2"/>
<dbReference type="InterPro" id="IPR009027">
    <property type="entry name" value="Ribosomal_bL9/RNase_H1_N"/>
</dbReference>
<dbReference type="SUPFAM" id="SSF55658">
    <property type="entry name" value="L9 N-domain-like"/>
    <property type="match status" value="1"/>
</dbReference>
<dbReference type="KEGG" id="mcd:MCRO_0439"/>
<keyword evidence="11" id="KW-1185">Reference proteome</keyword>
<dbReference type="InterPro" id="IPR036791">
    <property type="entry name" value="Ribosomal_bL9_C_sf"/>
</dbReference>
<dbReference type="Gene3D" id="3.10.430.100">
    <property type="entry name" value="Ribosomal protein L9, C-terminal domain"/>
    <property type="match status" value="1"/>
</dbReference>
<dbReference type="Gene3D" id="3.40.5.10">
    <property type="entry name" value="Ribosomal protein L9, N-terminal domain"/>
    <property type="match status" value="1"/>
</dbReference>
<reference evidence="11" key="1">
    <citation type="submission" date="2010-03" db="EMBL/GenBank/DDBJ databases">
        <title>The complete genome of Mycoplasma crocodyli MP145.</title>
        <authorList>
            <person name="Glass J.I."/>
            <person name="Durkin A.S."/>
            <person name="Hostetler J."/>
            <person name="Jackson J."/>
            <person name="Johnson J."/>
            <person name="May M.A."/>
            <person name="Paralanov V."/>
            <person name="Radune D."/>
            <person name="Szczypinski B."/>
            <person name="Brown D.R."/>
        </authorList>
    </citation>
    <scope>NUCLEOTIDE SEQUENCE [LARGE SCALE GENOMIC DNA]</scope>
    <source>
        <strain evidence="11">ATCC 51981 / MP145</strain>
    </source>
</reference>
<keyword evidence="3 7" id="KW-0694">RNA-binding</keyword>
<evidence type="ECO:0000313" key="10">
    <source>
        <dbReference type="EMBL" id="ADE19355.1"/>
    </source>
</evidence>
<gene>
    <name evidence="7 10" type="primary">rplI</name>
    <name evidence="10" type="ordered locus">MCRO_0439</name>
</gene>
<dbReference type="Pfam" id="PF01281">
    <property type="entry name" value="Ribosomal_L9_N"/>
    <property type="match status" value="1"/>
</dbReference>
<evidence type="ECO:0000256" key="5">
    <source>
        <dbReference type="ARBA" id="ARBA00023274"/>
    </source>
</evidence>
<evidence type="ECO:0000259" key="8">
    <source>
        <dbReference type="Pfam" id="PF01281"/>
    </source>
</evidence>
<dbReference type="RefSeq" id="WP_013054132.1">
    <property type="nucleotide sequence ID" value="NC_014014.1"/>
</dbReference>
<dbReference type="HAMAP" id="MF_00503">
    <property type="entry name" value="Ribosomal_bL9"/>
    <property type="match status" value="1"/>
</dbReference>
<dbReference type="SUPFAM" id="SSF55653">
    <property type="entry name" value="Ribosomal protein L9 C-domain"/>
    <property type="match status" value="1"/>
</dbReference>
<sequence length="152" mass="17127">MKIILLKDCKEGKANTIVEVSDGYAKNFMIPKGFALAYNANTVKILEKKLDDLSAQEHENRTKALKLKDEIEKVTLNYTLDANIDANQNLNVHGSVSTKVIEADLSKLGYKLDKYSLEKIHFVSEGTHEVSVKLYKDILAKVIVKITLKYVK</sequence>
<dbReference type="NCBIfam" id="TIGR00158">
    <property type="entry name" value="L9"/>
    <property type="match status" value="1"/>
</dbReference>
<protein>
    <recommendedName>
        <fullName evidence="6 7">Large ribosomal subunit protein bL9</fullName>
    </recommendedName>
</protein>
<evidence type="ECO:0000259" key="9">
    <source>
        <dbReference type="Pfam" id="PF03948"/>
    </source>
</evidence>
<dbReference type="InterPro" id="IPR020594">
    <property type="entry name" value="Ribosomal_bL9_bac/chp"/>
</dbReference>
<dbReference type="InterPro" id="IPR020069">
    <property type="entry name" value="Ribosomal_bL9_C"/>
</dbReference>
<dbReference type="AlphaFoldDB" id="D5E5M5"/>
<evidence type="ECO:0000256" key="3">
    <source>
        <dbReference type="ARBA" id="ARBA00022884"/>
    </source>
</evidence>
<dbReference type="GO" id="GO:0005840">
    <property type="term" value="C:ribosome"/>
    <property type="evidence" value="ECO:0007669"/>
    <property type="project" value="UniProtKB-KW"/>
</dbReference>